<proteinExistence type="predicted"/>
<accession>A0ABS5ZEX0</accession>
<gene>
    <name evidence="1" type="ORF">KCG35_12295</name>
</gene>
<protein>
    <submittedName>
        <fullName evidence="1">Nucleotidyltransferase family protein</fullName>
    </submittedName>
</protein>
<dbReference type="EMBL" id="JAGSOY010000025">
    <property type="protein sequence ID" value="MBU2711841.1"/>
    <property type="molecule type" value="Genomic_DNA"/>
</dbReference>
<reference evidence="1 2" key="1">
    <citation type="submission" date="2021-04" db="EMBL/GenBank/DDBJ databases">
        <authorList>
            <person name="Pira H."/>
            <person name="Risdian C."/>
            <person name="Wink J."/>
        </authorList>
    </citation>
    <scope>NUCLEOTIDE SEQUENCE [LARGE SCALE GENOMIC DNA]</scope>
    <source>
        <strain evidence="1 2">WH53</strain>
    </source>
</reference>
<sequence>MYSCESATLLNLIRSLNDIHYVVSLKSVELDGWLQLAKQSGLLATLGYRLQDAGLLSTLPEKARRTILGTMHFSGYLSQMAQWEINRLQRTLKDVSDIVLLKGAAYITQQIPGLRGRYLSDVDILVPEEQLNYVEQCLLKAGWESHKPPSGYDDYYYRQWMHEIPPLRHRFRSVDVDLHHRILPRTSRLNPDPDLLLATAQSCTISGVKVLSAEDQFLHSCVHLFYDSELKNRLRDLVDLDVLYRYFTEKYAGFDQKLLARANELGVQRPFYYSLIHTRSILKTPIPDDLLQSIQQFKPNVLVNCLMNKWLPLALLPVDSGPRLHKMNRLLAIWGLYIRSHWLRMPPFLLTKHLFIKAWMRLGGKV</sequence>
<dbReference type="InterPro" id="IPR039498">
    <property type="entry name" value="NTP_transf_5"/>
</dbReference>
<name>A0ABS5ZEX0_9GAMM</name>
<organism evidence="1 2">
    <name type="scientific">Zooshikella harenae</name>
    <dbReference type="NCBI Taxonomy" id="2827238"/>
    <lineage>
        <taxon>Bacteria</taxon>
        <taxon>Pseudomonadati</taxon>
        <taxon>Pseudomonadota</taxon>
        <taxon>Gammaproteobacteria</taxon>
        <taxon>Oceanospirillales</taxon>
        <taxon>Zooshikellaceae</taxon>
        <taxon>Zooshikella</taxon>
    </lineage>
</organism>
<evidence type="ECO:0000313" key="1">
    <source>
        <dbReference type="EMBL" id="MBU2711841.1"/>
    </source>
</evidence>
<evidence type="ECO:0000313" key="2">
    <source>
        <dbReference type="Proteomes" id="UP000690515"/>
    </source>
</evidence>
<dbReference type="Pfam" id="PF14907">
    <property type="entry name" value="NTP_transf_5"/>
    <property type="match status" value="1"/>
</dbReference>
<comment type="caution">
    <text evidence="1">The sequence shown here is derived from an EMBL/GenBank/DDBJ whole genome shotgun (WGS) entry which is preliminary data.</text>
</comment>
<keyword evidence="2" id="KW-1185">Reference proteome</keyword>
<dbReference type="Proteomes" id="UP000690515">
    <property type="component" value="Unassembled WGS sequence"/>
</dbReference>
<dbReference type="RefSeq" id="WP_215819994.1">
    <property type="nucleotide sequence ID" value="NZ_JAGSOY010000025.1"/>
</dbReference>